<proteinExistence type="predicted"/>
<name>A0A8H5HYL8_9AGAR</name>
<feature type="compositionally biased region" description="Basic residues" evidence="2">
    <location>
        <begin position="1"/>
        <end position="11"/>
    </location>
</feature>
<gene>
    <name evidence="3" type="ORF">D9757_003236</name>
</gene>
<evidence type="ECO:0000256" key="2">
    <source>
        <dbReference type="SAM" id="MobiDB-lite"/>
    </source>
</evidence>
<dbReference type="OrthoDB" id="5532350at2759"/>
<evidence type="ECO:0000256" key="1">
    <source>
        <dbReference type="SAM" id="Coils"/>
    </source>
</evidence>
<protein>
    <recommendedName>
        <fullName evidence="5">ATPase inhibitor</fullName>
    </recommendedName>
</protein>
<evidence type="ECO:0008006" key="5">
    <source>
        <dbReference type="Google" id="ProtNLM"/>
    </source>
</evidence>
<keyword evidence="1" id="KW-0175">Coiled coil</keyword>
<keyword evidence="4" id="KW-1185">Reference proteome</keyword>
<dbReference type="Proteomes" id="UP000518752">
    <property type="component" value="Unassembled WGS sequence"/>
</dbReference>
<feature type="coiled-coil region" evidence="1">
    <location>
        <begin position="55"/>
        <end position="82"/>
    </location>
</feature>
<feature type="region of interest" description="Disordered" evidence="2">
    <location>
        <begin position="1"/>
        <end position="22"/>
    </location>
</feature>
<evidence type="ECO:0000313" key="3">
    <source>
        <dbReference type="EMBL" id="KAF5391951.1"/>
    </source>
</evidence>
<feature type="compositionally biased region" description="Polar residues" evidence="2">
    <location>
        <begin position="12"/>
        <end position="22"/>
    </location>
</feature>
<dbReference type="AlphaFoldDB" id="A0A8H5HYL8"/>
<sequence length="83" mass="9465">MFSRLALRHTSRVGSMSARWSSSLKDGSVAQQKAFKERETAAESEYAHKQEQAYLKKLRADIDLKKAELAKLEKEHETAAQKE</sequence>
<organism evidence="3 4">
    <name type="scientific">Collybiopsis confluens</name>
    <dbReference type="NCBI Taxonomy" id="2823264"/>
    <lineage>
        <taxon>Eukaryota</taxon>
        <taxon>Fungi</taxon>
        <taxon>Dikarya</taxon>
        <taxon>Basidiomycota</taxon>
        <taxon>Agaricomycotina</taxon>
        <taxon>Agaricomycetes</taxon>
        <taxon>Agaricomycetidae</taxon>
        <taxon>Agaricales</taxon>
        <taxon>Marasmiineae</taxon>
        <taxon>Omphalotaceae</taxon>
        <taxon>Collybiopsis</taxon>
    </lineage>
</organism>
<accession>A0A8H5HYL8</accession>
<dbReference type="EMBL" id="JAACJN010000007">
    <property type="protein sequence ID" value="KAF5391951.1"/>
    <property type="molecule type" value="Genomic_DNA"/>
</dbReference>
<reference evidence="3 4" key="1">
    <citation type="journal article" date="2020" name="ISME J.">
        <title>Uncovering the hidden diversity of litter-decomposition mechanisms in mushroom-forming fungi.</title>
        <authorList>
            <person name="Floudas D."/>
            <person name="Bentzer J."/>
            <person name="Ahren D."/>
            <person name="Johansson T."/>
            <person name="Persson P."/>
            <person name="Tunlid A."/>
        </authorList>
    </citation>
    <scope>NUCLEOTIDE SEQUENCE [LARGE SCALE GENOMIC DNA]</scope>
    <source>
        <strain evidence="3 4">CBS 406.79</strain>
    </source>
</reference>
<comment type="caution">
    <text evidence="3">The sequence shown here is derived from an EMBL/GenBank/DDBJ whole genome shotgun (WGS) entry which is preliminary data.</text>
</comment>
<evidence type="ECO:0000313" key="4">
    <source>
        <dbReference type="Proteomes" id="UP000518752"/>
    </source>
</evidence>